<dbReference type="AlphaFoldDB" id="A0A2C6KRU0"/>
<sequence>MQNFDEEQPTEKNEFLFSKAEDLSGKKKDRMSQPVSTPYELFNEGGSSGAQDNKFAYIRTISRIRDMASTSYLEAHQKQHKLNDLKFFGVC</sequence>
<reference evidence="2 3" key="1">
    <citation type="journal article" date="2017" name="Int. J. Parasitol.">
        <title>The genome of the protozoan parasite Cystoisospora suis and a reverse vaccinology approach to identify vaccine candidates.</title>
        <authorList>
            <person name="Palmieri N."/>
            <person name="Shrestha A."/>
            <person name="Ruttkowski B."/>
            <person name="Beck T."/>
            <person name="Vogl C."/>
            <person name="Tomley F."/>
            <person name="Blake D.P."/>
            <person name="Joachim A."/>
        </authorList>
    </citation>
    <scope>NUCLEOTIDE SEQUENCE [LARGE SCALE GENOMIC DNA]</scope>
    <source>
        <strain evidence="2 3">Wien I</strain>
    </source>
</reference>
<organism evidence="2 3">
    <name type="scientific">Cystoisospora suis</name>
    <dbReference type="NCBI Taxonomy" id="483139"/>
    <lineage>
        <taxon>Eukaryota</taxon>
        <taxon>Sar</taxon>
        <taxon>Alveolata</taxon>
        <taxon>Apicomplexa</taxon>
        <taxon>Conoidasida</taxon>
        <taxon>Coccidia</taxon>
        <taxon>Eucoccidiorida</taxon>
        <taxon>Eimeriorina</taxon>
        <taxon>Sarcocystidae</taxon>
        <taxon>Cystoisospora</taxon>
    </lineage>
</organism>
<dbReference type="Proteomes" id="UP000221165">
    <property type="component" value="Unassembled WGS sequence"/>
</dbReference>
<evidence type="ECO:0000313" key="2">
    <source>
        <dbReference type="EMBL" id="PHJ19092.1"/>
    </source>
</evidence>
<protein>
    <submittedName>
        <fullName evidence="2">Afg1 family protein</fullName>
    </submittedName>
</protein>
<name>A0A2C6KRU0_9APIC</name>
<accession>A0A2C6KRU0</accession>
<dbReference type="EMBL" id="MIGC01003654">
    <property type="protein sequence ID" value="PHJ19092.1"/>
    <property type="molecule type" value="Genomic_DNA"/>
</dbReference>
<feature type="region of interest" description="Disordered" evidence="1">
    <location>
        <begin position="1"/>
        <end position="47"/>
    </location>
</feature>
<evidence type="ECO:0000313" key="3">
    <source>
        <dbReference type="Proteomes" id="UP000221165"/>
    </source>
</evidence>
<proteinExistence type="predicted"/>
<keyword evidence="3" id="KW-1185">Reference proteome</keyword>
<dbReference type="RefSeq" id="XP_067920794.1">
    <property type="nucleotide sequence ID" value="XM_068067237.1"/>
</dbReference>
<comment type="caution">
    <text evidence="2">The sequence shown here is derived from an EMBL/GenBank/DDBJ whole genome shotgun (WGS) entry which is preliminary data.</text>
</comment>
<dbReference type="VEuPathDB" id="ToxoDB:CSUI_007087"/>
<dbReference type="GeneID" id="94430448"/>
<feature type="compositionally biased region" description="Basic and acidic residues" evidence="1">
    <location>
        <begin position="9"/>
        <end position="26"/>
    </location>
</feature>
<gene>
    <name evidence="2" type="ORF">CSUI_007087</name>
</gene>
<evidence type="ECO:0000256" key="1">
    <source>
        <dbReference type="SAM" id="MobiDB-lite"/>
    </source>
</evidence>